<reference evidence="1 2" key="1">
    <citation type="submission" date="2016-01" db="EMBL/GenBank/DDBJ databases">
        <title>Genome sequence of the yeast Holleya sinecauda.</title>
        <authorList>
            <person name="Dietrich F.S."/>
        </authorList>
    </citation>
    <scope>NUCLEOTIDE SEQUENCE [LARGE SCALE GENOMIC DNA]</scope>
    <source>
        <strain evidence="1 2">ATCC 58844</strain>
    </source>
</reference>
<proteinExistence type="predicted"/>
<accession>A0A109UYC2</accession>
<dbReference type="EMBL" id="CP014248">
    <property type="protein sequence ID" value="AMD22516.1"/>
    <property type="molecule type" value="Genomic_DNA"/>
</dbReference>
<dbReference type="RefSeq" id="XP_017989512.1">
    <property type="nucleotide sequence ID" value="XM_018134216.1"/>
</dbReference>
<organism evidence="1 2">
    <name type="scientific">Eremothecium sinecaudum</name>
    <dbReference type="NCBI Taxonomy" id="45286"/>
    <lineage>
        <taxon>Eukaryota</taxon>
        <taxon>Fungi</taxon>
        <taxon>Dikarya</taxon>
        <taxon>Ascomycota</taxon>
        <taxon>Saccharomycotina</taxon>
        <taxon>Saccharomycetes</taxon>
        <taxon>Saccharomycetales</taxon>
        <taxon>Saccharomycetaceae</taxon>
        <taxon>Eremothecium</taxon>
    </lineage>
</organism>
<dbReference type="GeneID" id="28725874"/>
<protein>
    <submittedName>
        <fullName evidence="1">HHL254Cp</fullName>
    </submittedName>
</protein>
<dbReference type="AlphaFoldDB" id="A0A109UYC2"/>
<dbReference type="OrthoDB" id="4050657at2759"/>
<keyword evidence="2" id="KW-1185">Reference proteome</keyword>
<gene>
    <name evidence="1" type="ORF">AW171_hschr84564</name>
</gene>
<name>A0A109UYC2_9SACH</name>
<dbReference type="Proteomes" id="UP000243052">
    <property type="component" value="Chromosome viii"/>
</dbReference>
<sequence length="155" mass="18405">MVSMFHLDDLPAEVKLLIISYAPELSTASKHYYYLRNNREPNKLSKIEMLPKDIKIRLLSLAPNLRFASAEWYCLHNELYRQKCQCIYSGKWTYKHLKIAQQVRCQCQGTEPLRKLCLRYSARTCSSLQDNSSVLPYFSDSWHYIYENILDYHDI</sequence>
<evidence type="ECO:0000313" key="2">
    <source>
        <dbReference type="Proteomes" id="UP000243052"/>
    </source>
</evidence>
<evidence type="ECO:0000313" key="1">
    <source>
        <dbReference type="EMBL" id="AMD22516.1"/>
    </source>
</evidence>